<feature type="domain" description="Sodium/calcium exchanger membrane region" evidence="6">
    <location>
        <begin position="186"/>
        <end position="326"/>
    </location>
</feature>
<evidence type="ECO:0000256" key="4">
    <source>
        <dbReference type="ARBA" id="ARBA00023136"/>
    </source>
</evidence>
<keyword evidence="8" id="KW-1185">Reference proteome</keyword>
<dbReference type="EMBL" id="ABJV02000002">
    <property type="protein sequence ID" value="EED28974.1"/>
    <property type="molecule type" value="Genomic_DNA"/>
</dbReference>
<gene>
    <name evidence="7" type="ORF">BGAPBR_0163</name>
</gene>
<dbReference type="AlphaFoldDB" id="B7XSI5"/>
<evidence type="ECO:0000259" key="6">
    <source>
        <dbReference type="Pfam" id="PF01699"/>
    </source>
</evidence>
<proteinExistence type="predicted"/>
<protein>
    <submittedName>
        <fullName evidence="7">K+-dependent Na+/Ca+ exchanger homolog</fullName>
    </submittedName>
</protein>
<evidence type="ECO:0000256" key="5">
    <source>
        <dbReference type="SAM" id="Phobius"/>
    </source>
</evidence>
<dbReference type="GO" id="GO:0005262">
    <property type="term" value="F:calcium channel activity"/>
    <property type="evidence" value="ECO:0007669"/>
    <property type="project" value="TreeGrafter"/>
</dbReference>
<feature type="transmembrane region" description="Helical" evidence="5">
    <location>
        <begin position="6"/>
        <end position="25"/>
    </location>
</feature>
<feature type="transmembrane region" description="Helical" evidence="5">
    <location>
        <begin position="37"/>
        <end position="64"/>
    </location>
</feature>
<dbReference type="InterPro" id="IPR004837">
    <property type="entry name" value="NaCa_Exmemb"/>
</dbReference>
<dbReference type="Proteomes" id="UP000006103">
    <property type="component" value="Unassembled WGS sequence"/>
</dbReference>
<evidence type="ECO:0000256" key="2">
    <source>
        <dbReference type="ARBA" id="ARBA00022692"/>
    </source>
</evidence>
<dbReference type="GO" id="GO:0006874">
    <property type="term" value="P:intracellular calcium ion homeostasis"/>
    <property type="evidence" value="ECO:0007669"/>
    <property type="project" value="TreeGrafter"/>
</dbReference>
<feature type="transmembrane region" description="Helical" evidence="5">
    <location>
        <begin position="251"/>
        <end position="269"/>
    </location>
</feature>
<evidence type="ECO:0000256" key="3">
    <source>
        <dbReference type="ARBA" id="ARBA00022989"/>
    </source>
</evidence>
<keyword evidence="2 5" id="KW-0812">Transmembrane</keyword>
<dbReference type="InterPro" id="IPR004481">
    <property type="entry name" value="K/Na/Ca-exchanger"/>
</dbReference>
<organism evidence="7 8">
    <name type="scientific">Borreliella garinii PBr</name>
    <dbReference type="NCBI Taxonomy" id="498743"/>
    <lineage>
        <taxon>Bacteria</taxon>
        <taxon>Pseudomonadati</taxon>
        <taxon>Spirochaetota</taxon>
        <taxon>Spirochaetia</taxon>
        <taxon>Spirochaetales</taxon>
        <taxon>Borreliaceae</taxon>
        <taxon>Borreliella</taxon>
    </lineage>
</organism>
<dbReference type="STRING" id="29519.BLA33_03485"/>
<dbReference type="Gene3D" id="1.20.1420.30">
    <property type="entry name" value="NCX, central ion-binding region"/>
    <property type="match status" value="1"/>
</dbReference>
<feature type="transmembrane region" description="Helical" evidence="5">
    <location>
        <begin position="105"/>
        <end position="122"/>
    </location>
</feature>
<comment type="subcellular location">
    <subcellularLocation>
        <location evidence="1">Membrane</location>
        <topology evidence="1">Multi-pass membrane protein</topology>
    </subcellularLocation>
</comment>
<dbReference type="GO" id="GO:0008273">
    <property type="term" value="F:calcium, potassium:sodium antiporter activity"/>
    <property type="evidence" value="ECO:0007669"/>
    <property type="project" value="TreeGrafter"/>
</dbReference>
<evidence type="ECO:0000256" key="1">
    <source>
        <dbReference type="ARBA" id="ARBA00004141"/>
    </source>
</evidence>
<dbReference type="InterPro" id="IPR044880">
    <property type="entry name" value="NCX_ion-bd_dom_sf"/>
</dbReference>
<dbReference type="GO" id="GO:0005886">
    <property type="term" value="C:plasma membrane"/>
    <property type="evidence" value="ECO:0007669"/>
    <property type="project" value="TreeGrafter"/>
</dbReference>
<reference evidence="7 8" key="1">
    <citation type="journal article" date="2011" name="J. Bacteriol.">
        <title>Whole-genome sequences of two Borrelia afzelii and two Borrelia garinii Lyme disease agent isolates.</title>
        <authorList>
            <person name="Casjens S.R."/>
            <person name="Mongodin E.F."/>
            <person name="Qiu W.-G."/>
            <person name="Dunn J.J."/>
            <person name="Luft B.J."/>
            <person name="Fraser-Liggett C.M."/>
            <person name="Schutzer S.E."/>
        </authorList>
    </citation>
    <scope>NUCLEOTIDE SEQUENCE [LARGE SCALE GENOMIC DNA]</scope>
    <source>
        <strain evidence="7 8">PBr</strain>
    </source>
</reference>
<dbReference type="PANTHER" id="PTHR10846:SF8">
    <property type="entry name" value="INNER MEMBRANE PROTEIN YRBG"/>
    <property type="match status" value="1"/>
</dbReference>
<sequence>MEHLIQFFYVGFGIFLLYLGGNLLLKSSVSIATYLKVPTLLIGVTIVSFSTSAPELFTSLVAAFKGKNEIVVSNVIGSNIINMLLALPLAGLFLRIKADFKRLKLSFMFLFLLMFLLLLLSFDFRSYSFFAVPYNRFSSLSILILFLSYLLFFYKEEKAHFSLENNPSQEGVSNLNQSLNLIFFNTLSFFISMYFLYLGSKLLVDGALYIANNVFNVSEKLIGIIVVAFGTSVPELVVSLFAIIRKESDIAFGNIIGSNIFNIGFILASSSFFKPILLQDIYILDFSIMVFITLVLFLVVKFKGVFSRGISLIFLLLYVFYNLMLFNFY</sequence>
<feature type="transmembrane region" description="Helical" evidence="5">
    <location>
        <begin position="281"/>
        <end position="300"/>
    </location>
</feature>
<accession>B7XSI5</accession>
<dbReference type="RefSeq" id="WP_004791631.1">
    <property type="nucleotide sequence ID" value="NZ_ABJV02000002.1"/>
</dbReference>
<feature type="transmembrane region" description="Helical" evidence="5">
    <location>
        <begin position="312"/>
        <end position="328"/>
    </location>
</feature>
<feature type="domain" description="Sodium/calcium exchanger membrane region" evidence="6">
    <location>
        <begin position="7"/>
        <end position="154"/>
    </location>
</feature>
<dbReference type="PANTHER" id="PTHR10846">
    <property type="entry name" value="SODIUM/POTASSIUM/CALCIUM EXCHANGER"/>
    <property type="match status" value="1"/>
</dbReference>
<dbReference type="NCBIfam" id="TIGR00367">
    <property type="entry name" value="calcium/sodium antiporter"/>
    <property type="match status" value="1"/>
</dbReference>
<evidence type="ECO:0000313" key="8">
    <source>
        <dbReference type="Proteomes" id="UP000006103"/>
    </source>
</evidence>
<keyword evidence="3 5" id="KW-1133">Transmembrane helix</keyword>
<name>B7XSI5_BORGR</name>
<feature type="transmembrane region" description="Helical" evidence="5">
    <location>
        <begin position="70"/>
        <end position="93"/>
    </location>
</feature>
<comment type="caution">
    <text evidence="7">The sequence shown here is derived from an EMBL/GenBank/DDBJ whole genome shotgun (WGS) entry which is preliminary data.</text>
</comment>
<feature type="transmembrane region" description="Helical" evidence="5">
    <location>
        <begin position="134"/>
        <end position="154"/>
    </location>
</feature>
<keyword evidence="4 5" id="KW-0472">Membrane</keyword>
<evidence type="ECO:0000313" key="7">
    <source>
        <dbReference type="EMBL" id="EED28974.1"/>
    </source>
</evidence>
<feature type="transmembrane region" description="Helical" evidence="5">
    <location>
        <begin position="175"/>
        <end position="197"/>
    </location>
</feature>
<dbReference type="Pfam" id="PF01699">
    <property type="entry name" value="Na_Ca_ex"/>
    <property type="match status" value="2"/>
</dbReference>
<feature type="transmembrane region" description="Helical" evidence="5">
    <location>
        <begin position="221"/>
        <end position="244"/>
    </location>
</feature>